<dbReference type="EMBL" id="JABFDB010000001">
    <property type="protein sequence ID" value="NYZ18352.1"/>
    <property type="molecule type" value="Genomic_DNA"/>
</dbReference>
<evidence type="ECO:0000313" key="3">
    <source>
        <dbReference type="Proteomes" id="UP000584642"/>
    </source>
</evidence>
<protein>
    <submittedName>
        <fullName evidence="2">Uncharacterized protein</fullName>
    </submittedName>
</protein>
<accession>A0ABX2T4Y5</accession>
<comment type="caution">
    <text evidence="2">The sequence shown here is derived from an EMBL/GenBank/DDBJ whole genome shotgun (WGS) entry which is preliminary data.</text>
</comment>
<organism evidence="2 3">
    <name type="scientific">Azospirillum oleiclasticum</name>
    <dbReference type="NCBI Taxonomy" id="2735135"/>
    <lineage>
        <taxon>Bacteria</taxon>
        <taxon>Pseudomonadati</taxon>
        <taxon>Pseudomonadota</taxon>
        <taxon>Alphaproteobacteria</taxon>
        <taxon>Rhodospirillales</taxon>
        <taxon>Azospirillaceae</taxon>
        <taxon>Azospirillum</taxon>
    </lineage>
</organism>
<dbReference type="Proteomes" id="UP000584642">
    <property type="component" value="Unassembled WGS sequence"/>
</dbReference>
<evidence type="ECO:0000256" key="1">
    <source>
        <dbReference type="SAM" id="MobiDB-lite"/>
    </source>
</evidence>
<evidence type="ECO:0000313" key="2">
    <source>
        <dbReference type="EMBL" id="NYZ18352.1"/>
    </source>
</evidence>
<keyword evidence="3" id="KW-1185">Reference proteome</keyword>
<reference evidence="2 3" key="1">
    <citation type="submission" date="2020-05" db="EMBL/GenBank/DDBJ databases">
        <title>Azospirillum oleiclasticum sp. nov, a nitrogen-fixing and heavy crude oil-emulsifying bacterium isolated from the crude oil of Yumen Oilfield.</title>
        <authorList>
            <person name="Wu D."/>
            <person name="Cai M."/>
            <person name="Zhang X."/>
        </authorList>
    </citation>
    <scope>NUCLEOTIDE SEQUENCE [LARGE SCALE GENOMIC DNA]</scope>
    <source>
        <strain evidence="2 3">ROY-1-1-2</strain>
    </source>
</reference>
<gene>
    <name evidence="2" type="ORF">HND93_01405</name>
</gene>
<proteinExistence type="predicted"/>
<feature type="region of interest" description="Disordered" evidence="1">
    <location>
        <begin position="42"/>
        <end position="77"/>
    </location>
</feature>
<dbReference type="RefSeq" id="WP_180280104.1">
    <property type="nucleotide sequence ID" value="NZ_JABFDB010000001.1"/>
</dbReference>
<sequence length="137" mass="14863">MALELLPPSVATLKPEPSYVTSLEPERPPALAWSRSALRRWPGAGAPSGAGLEPERPPSPAWSRPPSVALEPLPPSVTSLKPLQSSVATLKPEPSYVTSLEPERPPALAWSRSALRRQPGAVLRRWRWSCCRPPSPP</sequence>
<name>A0ABX2T4Y5_9PROT</name>